<keyword evidence="3 7" id="KW-1133">Transmembrane helix</keyword>
<dbReference type="Proteomes" id="UP001327225">
    <property type="component" value="Chromosome"/>
</dbReference>
<feature type="region of interest" description="Disordered" evidence="6">
    <location>
        <begin position="1"/>
        <end position="25"/>
    </location>
</feature>
<comment type="subcellular location">
    <subcellularLocation>
        <location evidence="1">Membrane</location>
        <topology evidence="1">Multi-pass membrane protein</topology>
    </subcellularLocation>
</comment>
<protein>
    <submittedName>
        <fullName evidence="9">ABC transporter permease</fullName>
    </submittedName>
</protein>
<evidence type="ECO:0000256" key="7">
    <source>
        <dbReference type="SAM" id="Phobius"/>
    </source>
</evidence>
<feature type="domain" description="ABC-2 type transporter transmembrane" evidence="8">
    <location>
        <begin position="30"/>
        <end position="233"/>
    </location>
</feature>
<dbReference type="InterPro" id="IPR013525">
    <property type="entry name" value="ABC2_TM"/>
</dbReference>
<evidence type="ECO:0000256" key="1">
    <source>
        <dbReference type="ARBA" id="ARBA00004141"/>
    </source>
</evidence>
<keyword evidence="5" id="KW-0046">Antibiotic resistance</keyword>
<evidence type="ECO:0000313" key="10">
    <source>
        <dbReference type="Proteomes" id="UP001327225"/>
    </source>
</evidence>
<feature type="transmembrane region" description="Helical" evidence="7">
    <location>
        <begin position="191"/>
        <end position="208"/>
    </location>
</feature>
<dbReference type="EMBL" id="CP141059">
    <property type="protein sequence ID" value="WQQ26190.1"/>
    <property type="molecule type" value="Genomic_DNA"/>
</dbReference>
<sequence length="266" mass="28047">MTATDTLAPTTTDARPAPRTRRHPSTTRRLLVTELRLLTRDTITFTFVLAFPVISMLIIGGVFGTEPDEAFPVNPSHWYVASYFTVVIGSTGLIMLPVHMASYRERGVLRRFAASGFPRWSFALAELAIGLGAIAIAGPLLLAIAAPVYGIPDVEDPLRVAAGIVAGSVAFISIGVLLGSVLPSARAAQSVGLMLFFPSFLLGVGGPPPAVMSEPLREIAERLPLALATDAIREPWLGISNGTGPLITITVIAIVATALAARRTAL</sequence>
<dbReference type="RefSeq" id="WP_322937240.1">
    <property type="nucleotide sequence ID" value="NZ_CP141059.1"/>
</dbReference>
<feature type="transmembrane region" description="Helical" evidence="7">
    <location>
        <begin position="43"/>
        <end position="64"/>
    </location>
</feature>
<reference evidence="10" key="1">
    <citation type="submission" date="2023-12" db="EMBL/GenBank/DDBJ databases">
        <title>Novel species in genus Nocardioides.</title>
        <authorList>
            <person name="Zhou H."/>
        </authorList>
    </citation>
    <scope>NUCLEOTIDE SEQUENCE [LARGE SCALE GENOMIC DNA]</scope>
    <source>
        <strain evidence="10">HM61</strain>
    </source>
</reference>
<dbReference type="Pfam" id="PF01061">
    <property type="entry name" value="ABC2_membrane"/>
    <property type="match status" value="1"/>
</dbReference>
<feature type="transmembrane region" description="Helical" evidence="7">
    <location>
        <begin position="120"/>
        <end position="146"/>
    </location>
</feature>
<evidence type="ECO:0000256" key="2">
    <source>
        <dbReference type="ARBA" id="ARBA00022692"/>
    </source>
</evidence>
<evidence type="ECO:0000256" key="3">
    <source>
        <dbReference type="ARBA" id="ARBA00022989"/>
    </source>
</evidence>
<organism evidence="9 10">
    <name type="scientific">Nocardioides bizhenqiangii</name>
    <dbReference type="NCBI Taxonomy" id="3095076"/>
    <lineage>
        <taxon>Bacteria</taxon>
        <taxon>Bacillati</taxon>
        <taxon>Actinomycetota</taxon>
        <taxon>Actinomycetes</taxon>
        <taxon>Propionibacteriales</taxon>
        <taxon>Nocardioidaceae</taxon>
        <taxon>Nocardioides</taxon>
    </lineage>
</organism>
<evidence type="ECO:0000259" key="8">
    <source>
        <dbReference type="Pfam" id="PF01061"/>
    </source>
</evidence>
<keyword evidence="2 7" id="KW-0812">Transmembrane</keyword>
<proteinExistence type="predicted"/>
<gene>
    <name evidence="9" type="ORF">SHK19_19790</name>
</gene>
<evidence type="ECO:0000313" key="9">
    <source>
        <dbReference type="EMBL" id="WQQ26190.1"/>
    </source>
</evidence>
<keyword evidence="10" id="KW-1185">Reference proteome</keyword>
<keyword evidence="4 7" id="KW-0472">Membrane</keyword>
<dbReference type="PANTHER" id="PTHR43027:SF2">
    <property type="entry name" value="TRANSPORT PERMEASE PROTEIN"/>
    <property type="match status" value="1"/>
</dbReference>
<feature type="transmembrane region" description="Helical" evidence="7">
    <location>
        <begin position="76"/>
        <end position="99"/>
    </location>
</feature>
<feature type="transmembrane region" description="Helical" evidence="7">
    <location>
        <begin position="158"/>
        <end position="179"/>
    </location>
</feature>
<name>A0ABZ0ZQ30_9ACTN</name>
<feature type="transmembrane region" description="Helical" evidence="7">
    <location>
        <begin position="243"/>
        <end position="261"/>
    </location>
</feature>
<evidence type="ECO:0000256" key="6">
    <source>
        <dbReference type="SAM" id="MobiDB-lite"/>
    </source>
</evidence>
<dbReference type="PANTHER" id="PTHR43027">
    <property type="entry name" value="DOXORUBICIN RESISTANCE ABC TRANSPORTER PERMEASE PROTEIN DRRC-RELATED"/>
    <property type="match status" value="1"/>
</dbReference>
<evidence type="ECO:0000256" key="4">
    <source>
        <dbReference type="ARBA" id="ARBA00023136"/>
    </source>
</evidence>
<dbReference type="PIRSF" id="PIRSF006648">
    <property type="entry name" value="DrrB"/>
    <property type="match status" value="1"/>
</dbReference>
<feature type="compositionally biased region" description="Low complexity" evidence="6">
    <location>
        <begin position="1"/>
        <end position="17"/>
    </location>
</feature>
<dbReference type="InterPro" id="IPR052902">
    <property type="entry name" value="ABC-2_transporter"/>
</dbReference>
<evidence type="ECO:0000256" key="5">
    <source>
        <dbReference type="ARBA" id="ARBA00023251"/>
    </source>
</evidence>
<accession>A0ABZ0ZQ30</accession>
<dbReference type="InterPro" id="IPR000412">
    <property type="entry name" value="ABC_2_transport"/>
</dbReference>